<keyword evidence="3" id="KW-1185">Reference proteome</keyword>
<proteinExistence type="predicted"/>
<evidence type="ECO:0000313" key="2">
    <source>
        <dbReference type="EMBL" id="KAJ8415175.1"/>
    </source>
</evidence>
<dbReference type="Proteomes" id="UP001221898">
    <property type="component" value="Unassembled WGS sequence"/>
</dbReference>
<comment type="caution">
    <text evidence="2">The sequence shown here is derived from an EMBL/GenBank/DDBJ whole genome shotgun (WGS) entry which is preliminary data.</text>
</comment>
<dbReference type="EMBL" id="JAINUG010000010">
    <property type="protein sequence ID" value="KAJ8415175.1"/>
    <property type="molecule type" value="Genomic_DNA"/>
</dbReference>
<protein>
    <submittedName>
        <fullName evidence="2">Uncharacterized protein</fullName>
    </submittedName>
</protein>
<accession>A0AAD7T6D1</accession>
<organism evidence="2 3">
    <name type="scientific">Aldrovandia affinis</name>
    <dbReference type="NCBI Taxonomy" id="143900"/>
    <lineage>
        <taxon>Eukaryota</taxon>
        <taxon>Metazoa</taxon>
        <taxon>Chordata</taxon>
        <taxon>Craniata</taxon>
        <taxon>Vertebrata</taxon>
        <taxon>Euteleostomi</taxon>
        <taxon>Actinopterygii</taxon>
        <taxon>Neopterygii</taxon>
        <taxon>Teleostei</taxon>
        <taxon>Notacanthiformes</taxon>
        <taxon>Halosauridae</taxon>
        <taxon>Aldrovandia</taxon>
    </lineage>
</organism>
<feature type="region of interest" description="Disordered" evidence="1">
    <location>
        <begin position="1"/>
        <end position="26"/>
    </location>
</feature>
<feature type="compositionally biased region" description="Basic and acidic residues" evidence="1">
    <location>
        <begin position="1"/>
        <end position="20"/>
    </location>
</feature>
<evidence type="ECO:0000256" key="1">
    <source>
        <dbReference type="SAM" id="MobiDB-lite"/>
    </source>
</evidence>
<dbReference type="AlphaFoldDB" id="A0AAD7T6D1"/>
<evidence type="ECO:0000313" key="3">
    <source>
        <dbReference type="Proteomes" id="UP001221898"/>
    </source>
</evidence>
<sequence>MGERKEKEPSLIKPRTEAHRQPTVPQAWVSGLQSAHTLPPRGSTHWPRRRSCAAGCDFSPGVCADRLTVCHRPPEAWLCLSSAGERERDGGAFVTVSVGRGCQSPGYVPRAPQSLTNTPHPDNFARMRRGTVLRAADFDASSSPPDGSTQALCLRYLLFGHRDCKQLGISVSPPPAVRVSSI</sequence>
<name>A0AAD7T6D1_9TELE</name>
<gene>
    <name evidence="2" type="ORF">AAFF_G00008730</name>
</gene>
<reference evidence="2" key="1">
    <citation type="journal article" date="2023" name="Science">
        <title>Genome structures resolve the early diversification of teleost fishes.</title>
        <authorList>
            <person name="Parey E."/>
            <person name="Louis A."/>
            <person name="Montfort J."/>
            <person name="Bouchez O."/>
            <person name="Roques C."/>
            <person name="Iampietro C."/>
            <person name="Lluch J."/>
            <person name="Castinel A."/>
            <person name="Donnadieu C."/>
            <person name="Desvignes T."/>
            <person name="Floi Bucao C."/>
            <person name="Jouanno E."/>
            <person name="Wen M."/>
            <person name="Mejri S."/>
            <person name="Dirks R."/>
            <person name="Jansen H."/>
            <person name="Henkel C."/>
            <person name="Chen W.J."/>
            <person name="Zahm M."/>
            <person name="Cabau C."/>
            <person name="Klopp C."/>
            <person name="Thompson A.W."/>
            <person name="Robinson-Rechavi M."/>
            <person name="Braasch I."/>
            <person name="Lecointre G."/>
            <person name="Bobe J."/>
            <person name="Postlethwait J.H."/>
            <person name="Berthelot C."/>
            <person name="Roest Crollius H."/>
            <person name="Guiguen Y."/>
        </authorList>
    </citation>
    <scope>NUCLEOTIDE SEQUENCE</scope>
    <source>
        <strain evidence="2">NC1722</strain>
    </source>
</reference>